<sequence length="233" mass="24478">MRPQKDRPRLFWRCRVPDLAPARGPALGFAFTLSALILGPTQPRAEDSARAAEPVTIDSPALAVRISPAPETTGALPNPSAAEVGTLAGGDPFAGIYLGGGLIEFLLTGEIAPRRRAGTLPPPVAPSGRDPGAAPVTVPAPRMVVVPYDGDLPPGTVIVNETRREVYRILPGRRAECHSAGEAFLDLAKSLTDKSRSGQSSPDTPKAGIASRGRVSSGSEPRRQSQERRRGSV</sequence>
<protein>
    <submittedName>
        <fullName evidence="2">Uncharacterized protein</fullName>
    </submittedName>
</protein>
<name>A0A6L3T2D7_9HYPH</name>
<feature type="compositionally biased region" description="Basic and acidic residues" evidence="1">
    <location>
        <begin position="220"/>
        <end position="233"/>
    </location>
</feature>
<gene>
    <name evidence="2" type="ORF">F6X53_10725</name>
</gene>
<reference evidence="2 3" key="1">
    <citation type="submission" date="2019-09" db="EMBL/GenBank/DDBJ databases">
        <title>YIM 48816 draft genome.</title>
        <authorList>
            <person name="Jiang L."/>
        </authorList>
    </citation>
    <scope>NUCLEOTIDE SEQUENCE [LARGE SCALE GENOMIC DNA]</scope>
    <source>
        <strain evidence="2 3">YIM 48816</strain>
    </source>
</reference>
<dbReference type="RefSeq" id="WP_151000021.1">
    <property type="nucleotide sequence ID" value="NZ_BPQY01000437.1"/>
</dbReference>
<dbReference type="OrthoDB" id="9884798at2"/>
<proteinExistence type="predicted"/>
<evidence type="ECO:0000313" key="3">
    <source>
        <dbReference type="Proteomes" id="UP000474159"/>
    </source>
</evidence>
<accession>A0A6L3T2D7</accession>
<dbReference type="Proteomes" id="UP000474159">
    <property type="component" value="Unassembled WGS sequence"/>
</dbReference>
<dbReference type="EMBL" id="VZZK01000009">
    <property type="protein sequence ID" value="KAB1079286.1"/>
    <property type="molecule type" value="Genomic_DNA"/>
</dbReference>
<evidence type="ECO:0000256" key="1">
    <source>
        <dbReference type="SAM" id="MobiDB-lite"/>
    </source>
</evidence>
<organism evidence="2 3">
    <name type="scientific">Methylobacterium soli</name>
    <dbReference type="NCBI Taxonomy" id="553447"/>
    <lineage>
        <taxon>Bacteria</taxon>
        <taxon>Pseudomonadati</taxon>
        <taxon>Pseudomonadota</taxon>
        <taxon>Alphaproteobacteria</taxon>
        <taxon>Hyphomicrobiales</taxon>
        <taxon>Methylobacteriaceae</taxon>
        <taxon>Methylobacterium</taxon>
    </lineage>
</organism>
<feature type="region of interest" description="Disordered" evidence="1">
    <location>
        <begin position="191"/>
        <end position="233"/>
    </location>
</feature>
<dbReference type="AlphaFoldDB" id="A0A6L3T2D7"/>
<keyword evidence="3" id="KW-1185">Reference proteome</keyword>
<comment type="caution">
    <text evidence="2">The sequence shown here is derived from an EMBL/GenBank/DDBJ whole genome shotgun (WGS) entry which is preliminary data.</text>
</comment>
<evidence type="ECO:0000313" key="2">
    <source>
        <dbReference type="EMBL" id="KAB1079286.1"/>
    </source>
</evidence>